<keyword evidence="5 6" id="KW-0472">Membrane</keyword>
<evidence type="ECO:0000256" key="2">
    <source>
        <dbReference type="ARBA" id="ARBA00008924"/>
    </source>
</evidence>
<dbReference type="Proteomes" id="UP000678499">
    <property type="component" value="Unassembled WGS sequence"/>
</dbReference>
<proteinExistence type="inferred from homology"/>
<keyword evidence="3 6" id="KW-0812">Transmembrane</keyword>
<dbReference type="AlphaFoldDB" id="A0A7R9BIG8"/>
<protein>
    <recommendedName>
        <fullName evidence="7">Transmembrane protein 135 N-terminal domain-containing protein</fullName>
    </recommendedName>
</protein>
<dbReference type="Pfam" id="PF15982">
    <property type="entry name" value="TMEM135_C_rich"/>
    <property type="match status" value="1"/>
</dbReference>
<evidence type="ECO:0000313" key="9">
    <source>
        <dbReference type="Proteomes" id="UP000678499"/>
    </source>
</evidence>
<feature type="transmembrane region" description="Helical" evidence="6">
    <location>
        <begin position="252"/>
        <end position="272"/>
    </location>
</feature>
<dbReference type="PANTHER" id="PTHR12459:SF15">
    <property type="entry name" value="TRANSMEMBRANE PROTEIN 135"/>
    <property type="match status" value="1"/>
</dbReference>
<dbReference type="OrthoDB" id="291792at2759"/>
<evidence type="ECO:0000259" key="7">
    <source>
        <dbReference type="Pfam" id="PF15982"/>
    </source>
</evidence>
<feature type="domain" description="Transmembrane protein 135 N-terminal" evidence="7">
    <location>
        <begin position="12"/>
        <end position="140"/>
    </location>
</feature>
<evidence type="ECO:0000256" key="6">
    <source>
        <dbReference type="SAM" id="Phobius"/>
    </source>
</evidence>
<name>A0A7R9BIG8_9CRUS</name>
<sequence length="457" mass="51429">MSILSKPVRLNFSCYDVGHTWSPHCTEASLKVGCAALIESLKIYGVVYFVSTLIQRKRFNRDVLKGILQSSCFLSFNGYGFILFFCISRWMFGGLTVWSSSYIPAFLASLTAIFIEQKNRRKMLSLYVANVASETLLLMARNRGWPVPTTESLLWPFLFSILVAASVHMEKRELLSKGIVSSFLRFVVGRKKITPSRVVDDDIRHGSDVSSLVSCTNRRRQLDAEFRAGRPTVSSKQSDSGLQLMKYCIKGFAYPFVVASGLSVVLRFLSKFRNILKSPVQSFKSTLTDPGIYKLGLFLGSFTGVFRVTISAFRLAGIEWSHRETLAGFLAGLSMMFYRSTNLVIYLWLRVLEGFLKGGISAGIVPSVPGFTEALYAISTALLLGVSVIEPHNLKPSYWKFLNRLTWGFVGQMNRRLMDPLGYESSKMDPDFWPHYDKRFISSALRSFLTTGIYPVS</sequence>
<dbReference type="InterPro" id="IPR031926">
    <property type="entry name" value="TMEM135_N"/>
</dbReference>
<feature type="transmembrane region" description="Helical" evidence="6">
    <location>
        <begin position="66"/>
        <end position="91"/>
    </location>
</feature>
<dbReference type="GO" id="GO:0012505">
    <property type="term" value="C:endomembrane system"/>
    <property type="evidence" value="ECO:0007669"/>
    <property type="project" value="UniProtKB-SubCell"/>
</dbReference>
<gene>
    <name evidence="8" type="ORF">NMOB1V02_LOCUS3745</name>
</gene>
<dbReference type="EMBL" id="CAJPEX010000517">
    <property type="protein sequence ID" value="CAG0916114.1"/>
    <property type="molecule type" value="Genomic_DNA"/>
</dbReference>
<comment type="similarity">
    <text evidence="2">Belongs to the TMEM135 family.</text>
</comment>
<keyword evidence="4 6" id="KW-1133">Transmembrane helix</keyword>
<dbReference type="InterPro" id="IPR026749">
    <property type="entry name" value="Tmem135"/>
</dbReference>
<feature type="transmembrane region" description="Helical" evidence="6">
    <location>
        <begin position="292"/>
        <end position="313"/>
    </location>
</feature>
<evidence type="ECO:0000256" key="5">
    <source>
        <dbReference type="ARBA" id="ARBA00023136"/>
    </source>
</evidence>
<keyword evidence="9" id="KW-1185">Reference proteome</keyword>
<organism evidence="8">
    <name type="scientific">Notodromas monacha</name>
    <dbReference type="NCBI Taxonomy" id="399045"/>
    <lineage>
        <taxon>Eukaryota</taxon>
        <taxon>Metazoa</taxon>
        <taxon>Ecdysozoa</taxon>
        <taxon>Arthropoda</taxon>
        <taxon>Crustacea</taxon>
        <taxon>Oligostraca</taxon>
        <taxon>Ostracoda</taxon>
        <taxon>Podocopa</taxon>
        <taxon>Podocopida</taxon>
        <taxon>Cypridocopina</taxon>
        <taxon>Cypridoidea</taxon>
        <taxon>Cyprididae</taxon>
        <taxon>Notodromas</taxon>
    </lineage>
</organism>
<evidence type="ECO:0000256" key="4">
    <source>
        <dbReference type="ARBA" id="ARBA00022989"/>
    </source>
</evidence>
<feature type="transmembrane region" description="Helical" evidence="6">
    <location>
        <begin position="97"/>
        <end position="115"/>
    </location>
</feature>
<evidence type="ECO:0000313" key="8">
    <source>
        <dbReference type="EMBL" id="CAD7275962.1"/>
    </source>
</evidence>
<comment type="subcellular location">
    <subcellularLocation>
        <location evidence="1">Endomembrane system</location>
        <topology evidence="1">Multi-pass membrane protein</topology>
    </subcellularLocation>
</comment>
<reference evidence="8" key="1">
    <citation type="submission" date="2020-11" db="EMBL/GenBank/DDBJ databases">
        <authorList>
            <person name="Tran Van P."/>
        </authorList>
    </citation>
    <scope>NUCLEOTIDE SEQUENCE</scope>
</reference>
<evidence type="ECO:0000256" key="1">
    <source>
        <dbReference type="ARBA" id="ARBA00004127"/>
    </source>
</evidence>
<evidence type="ECO:0000256" key="3">
    <source>
        <dbReference type="ARBA" id="ARBA00022692"/>
    </source>
</evidence>
<accession>A0A7R9BIG8</accession>
<dbReference type="PANTHER" id="PTHR12459">
    <property type="entry name" value="TRANSMEMBRANE PROTEIN 135-RELATED"/>
    <property type="match status" value="1"/>
</dbReference>
<feature type="transmembrane region" description="Helical" evidence="6">
    <location>
        <begin position="325"/>
        <end position="349"/>
    </location>
</feature>
<dbReference type="EMBL" id="OA882554">
    <property type="protein sequence ID" value="CAD7275962.1"/>
    <property type="molecule type" value="Genomic_DNA"/>
</dbReference>